<proteinExistence type="predicted"/>
<dbReference type="PANTHER" id="PTHR48081:SF2">
    <property type="entry name" value="ALPHA_BETA-HYDROLASE"/>
    <property type="match status" value="1"/>
</dbReference>
<keyword evidence="4" id="KW-1185">Reference proteome</keyword>
<organism evidence="3 4">
    <name type="scientific">Amorphotheca resinae ATCC 22711</name>
    <dbReference type="NCBI Taxonomy" id="857342"/>
    <lineage>
        <taxon>Eukaryota</taxon>
        <taxon>Fungi</taxon>
        <taxon>Dikarya</taxon>
        <taxon>Ascomycota</taxon>
        <taxon>Pezizomycotina</taxon>
        <taxon>Leotiomycetes</taxon>
        <taxon>Helotiales</taxon>
        <taxon>Amorphothecaceae</taxon>
        <taxon>Amorphotheca</taxon>
    </lineage>
</organism>
<evidence type="ECO:0000313" key="4">
    <source>
        <dbReference type="Proteomes" id="UP000241818"/>
    </source>
</evidence>
<accession>A0A2T3BFQ7</accession>
<dbReference type="InParanoid" id="A0A2T3BFQ7"/>
<dbReference type="RefSeq" id="XP_024725693.1">
    <property type="nucleotide sequence ID" value="XM_024867910.1"/>
</dbReference>
<dbReference type="PANTHER" id="PTHR48081">
    <property type="entry name" value="AB HYDROLASE SUPERFAMILY PROTEIN C4A8.06C"/>
    <property type="match status" value="1"/>
</dbReference>
<evidence type="ECO:0000313" key="3">
    <source>
        <dbReference type="EMBL" id="PSS28168.1"/>
    </source>
</evidence>
<gene>
    <name evidence="3" type="ORF">M430DRAFT_47212</name>
</gene>
<evidence type="ECO:0000256" key="1">
    <source>
        <dbReference type="ARBA" id="ARBA00022801"/>
    </source>
</evidence>
<dbReference type="SUPFAM" id="SSF53474">
    <property type="entry name" value="alpha/beta-Hydrolases"/>
    <property type="match status" value="1"/>
</dbReference>
<keyword evidence="1" id="KW-0378">Hydrolase</keyword>
<sequence length="400" mass="45449">MILGQVSWLDCIVFLVFLTPQLIAHAGFFRTLSCGLQALPFLLIKLPLSFIHDRYILDRAYRDPFVQHATWFEDITVRCVRYAFAYIPPDIGRVFLSQPVALPFLRFRMFRHGYLHSPIHWHEVKQNDFQGLWIIENQFQEPDVVIYYAHGGGFSMGSSYFYLEFFLAWLSLLKSSGFRNPAIFSLEYTLVPDKSYPVQLLQTIAGYKHVLSLSCDPARICVSGDSAGATLILSLLLYLESITMDTLANITDGKEIRDIRPGLAVLISPWVTLVSPKDKITSGDYLNPTTLHQYAHQYANKAIINSSLVSPGNCKNAERWKIASPAKGFFIHYGSEEVFAQEIRDWVVLLKSAGIAVESWEEKGGIHAWPVAALFLSSTRERQKGIKMISERIRKLMCSK</sequence>
<dbReference type="OrthoDB" id="408631at2759"/>
<name>A0A2T3BFQ7_AMORE</name>
<dbReference type="Proteomes" id="UP000241818">
    <property type="component" value="Unassembled WGS sequence"/>
</dbReference>
<dbReference type="InterPro" id="IPR013094">
    <property type="entry name" value="AB_hydrolase_3"/>
</dbReference>
<dbReference type="Gene3D" id="3.40.50.1820">
    <property type="entry name" value="alpha/beta hydrolase"/>
    <property type="match status" value="1"/>
</dbReference>
<dbReference type="InterPro" id="IPR050300">
    <property type="entry name" value="GDXG_lipolytic_enzyme"/>
</dbReference>
<dbReference type="Pfam" id="PF07859">
    <property type="entry name" value="Abhydrolase_3"/>
    <property type="match status" value="1"/>
</dbReference>
<dbReference type="STRING" id="857342.A0A2T3BFQ7"/>
<protein>
    <recommendedName>
        <fullName evidence="2">Alpha/beta hydrolase fold-3 domain-containing protein</fullName>
    </recommendedName>
</protein>
<feature type="domain" description="Alpha/beta hydrolase fold-3" evidence="2">
    <location>
        <begin position="147"/>
        <end position="369"/>
    </location>
</feature>
<dbReference type="EMBL" id="KZ679006">
    <property type="protein sequence ID" value="PSS28168.1"/>
    <property type="molecule type" value="Genomic_DNA"/>
</dbReference>
<dbReference type="AlphaFoldDB" id="A0A2T3BFQ7"/>
<dbReference type="GO" id="GO:0016787">
    <property type="term" value="F:hydrolase activity"/>
    <property type="evidence" value="ECO:0007669"/>
    <property type="project" value="UniProtKB-KW"/>
</dbReference>
<dbReference type="InterPro" id="IPR029058">
    <property type="entry name" value="AB_hydrolase_fold"/>
</dbReference>
<reference evidence="3 4" key="1">
    <citation type="journal article" date="2018" name="New Phytol.">
        <title>Comparative genomics and transcriptomics depict ericoid mycorrhizal fungi as versatile saprotrophs and plant mutualists.</title>
        <authorList>
            <person name="Martino E."/>
            <person name="Morin E."/>
            <person name="Grelet G.A."/>
            <person name="Kuo A."/>
            <person name="Kohler A."/>
            <person name="Daghino S."/>
            <person name="Barry K.W."/>
            <person name="Cichocki N."/>
            <person name="Clum A."/>
            <person name="Dockter R.B."/>
            <person name="Hainaut M."/>
            <person name="Kuo R.C."/>
            <person name="LaButti K."/>
            <person name="Lindahl B.D."/>
            <person name="Lindquist E.A."/>
            <person name="Lipzen A."/>
            <person name="Khouja H.R."/>
            <person name="Magnuson J."/>
            <person name="Murat C."/>
            <person name="Ohm R.A."/>
            <person name="Singer S.W."/>
            <person name="Spatafora J.W."/>
            <person name="Wang M."/>
            <person name="Veneault-Fourrey C."/>
            <person name="Henrissat B."/>
            <person name="Grigoriev I.V."/>
            <person name="Martin F.M."/>
            <person name="Perotto S."/>
        </authorList>
    </citation>
    <scope>NUCLEOTIDE SEQUENCE [LARGE SCALE GENOMIC DNA]</scope>
    <source>
        <strain evidence="3 4">ATCC 22711</strain>
    </source>
</reference>
<evidence type="ECO:0000259" key="2">
    <source>
        <dbReference type="Pfam" id="PF07859"/>
    </source>
</evidence>
<dbReference type="GeneID" id="36575991"/>